<dbReference type="EMBL" id="JAGFBR010000010">
    <property type="protein sequence ID" value="KAH0459864.1"/>
    <property type="molecule type" value="Genomic_DNA"/>
</dbReference>
<accession>A0AAV7GVQ7</accession>
<comment type="caution">
    <text evidence="2">The sequence shown here is derived from an EMBL/GenBank/DDBJ whole genome shotgun (WGS) entry which is preliminary data.</text>
</comment>
<dbReference type="Proteomes" id="UP000775213">
    <property type="component" value="Unassembled WGS sequence"/>
</dbReference>
<evidence type="ECO:0000313" key="2">
    <source>
        <dbReference type="EMBL" id="KAH0459864.1"/>
    </source>
</evidence>
<gene>
    <name evidence="2" type="ORF">IEQ34_010527</name>
</gene>
<name>A0AAV7GVQ7_DENCH</name>
<reference evidence="2 3" key="1">
    <citation type="journal article" date="2021" name="Hortic Res">
        <title>Chromosome-scale assembly of the Dendrobium chrysotoxum genome enhances the understanding of orchid evolution.</title>
        <authorList>
            <person name="Zhang Y."/>
            <person name="Zhang G.Q."/>
            <person name="Zhang D."/>
            <person name="Liu X.D."/>
            <person name="Xu X.Y."/>
            <person name="Sun W.H."/>
            <person name="Yu X."/>
            <person name="Zhu X."/>
            <person name="Wang Z.W."/>
            <person name="Zhao X."/>
            <person name="Zhong W.Y."/>
            <person name="Chen H."/>
            <person name="Yin W.L."/>
            <person name="Huang T."/>
            <person name="Niu S.C."/>
            <person name="Liu Z.J."/>
        </authorList>
    </citation>
    <scope>NUCLEOTIDE SEQUENCE [LARGE SCALE GENOMIC DNA]</scope>
    <source>
        <strain evidence="2">Lindl</strain>
    </source>
</reference>
<proteinExistence type="predicted"/>
<organism evidence="2 3">
    <name type="scientific">Dendrobium chrysotoxum</name>
    <name type="common">Orchid</name>
    <dbReference type="NCBI Taxonomy" id="161865"/>
    <lineage>
        <taxon>Eukaryota</taxon>
        <taxon>Viridiplantae</taxon>
        <taxon>Streptophyta</taxon>
        <taxon>Embryophyta</taxon>
        <taxon>Tracheophyta</taxon>
        <taxon>Spermatophyta</taxon>
        <taxon>Magnoliopsida</taxon>
        <taxon>Liliopsida</taxon>
        <taxon>Asparagales</taxon>
        <taxon>Orchidaceae</taxon>
        <taxon>Epidendroideae</taxon>
        <taxon>Malaxideae</taxon>
        <taxon>Dendrobiinae</taxon>
        <taxon>Dendrobium</taxon>
    </lineage>
</organism>
<sequence>MMTSLESTPVAGSRDGGTLSVPPKRSTRPLRYIRKKGKNSISTSSFAGMERAAVVTSMFPGAWN</sequence>
<dbReference type="AlphaFoldDB" id="A0AAV7GVQ7"/>
<protein>
    <submittedName>
        <fullName evidence="2">Uncharacterized protein</fullName>
    </submittedName>
</protein>
<evidence type="ECO:0000256" key="1">
    <source>
        <dbReference type="SAM" id="MobiDB-lite"/>
    </source>
</evidence>
<evidence type="ECO:0000313" key="3">
    <source>
        <dbReference type="Proteomes" id="UP000775213"/>
    </source>
</evidence>
<keyword evidence="3" id="KW-1185">Reference proteome</keyword>
<feature type="region of interest" description="Disordered" evidence="1">
    <location>
        <begin position="1"/>
        <end position="30"/>
    </location>
</feature>